<comment type="caution">
    <text evidence="1">The sequence shown here is derived from an EMBL/GenBank/DDBJ whole genome shotgun (WGS) entry which is preliminary data.</text>
</comment>
<keyword evidence="2" id="KW-1185">Reference proteome</keyword>
<sequence>MAKASITVIEALRTTAQNLENNPNYMWGHMGACNCGHLAQVVTKRTKAEIHAIAMQGSGDWNEQVNHYCGETKMPLDLIIFELMSFGFSSEDLKNLEKLSDGEVLNKIGSKKFDLKHNRKEDVVVYLKAWANHLEEILLNEVKIPNFAFDQIPEYA</sequence>
<accession>A0ABV7YWS8</accession>
<name>A0ABV7YWS8_9BACT</name>
<proteinExistence type="predicted"/>
<dbReference type="EMBL" id="JBHRYQ010000001">
    <property type="protein sequence ID" value="MFC3811460.1"/>
    <property type="molecule type" value="Genomic_DNA"/>
</dbReference>
<protein>
    <submittedName>
        <fullName evidence="1">Uncharacterized protein</fullName>
    </submittedName>
</protein>
<organism evidence="1 2">
    <name type="scientific">Lacihabitans lacunae</name>
    <dbReference type="NCBI Taxonomy" id="1028214"/>
    <lineage>
        <taxon>Bacteria</taxon>
        <taxon>Pseudomonadati</taxon>
        <taxon>Bacteroidota</taxon>
        <taxon>Cytophagia</taxon>
        <taxon>Cytophagales</taxon>
        <taxon>Leadbetterellaceae</taxon>
        <taxon>Lacihabitans</taxon>
    </lineage>
</organism>
<dbReference type="Proteomes" id="UP001595616">
    <property type="component" value="Unassembled WGS sequence"/>
</dbReference>
<reference evidence="2" key="1">
    <citation type="journal article" date="2019" name="Int. J. Syst. Evol. Microbiol.">
        <title>The Global Catalogue of Microorganisms (GCM) 10K type strain sequencing project: providing services to taxonomists for standard genome sequencing and annotation.</title>
        <authorList>
            <consortium name="The Broad Institute Genomics Platform"/>
            <consortium name="The Broad Institute Genome Sequencing Center for Infectious Disease"/>
            <person name="Wu L."/>
            <person name="Ma J."/>
        </authorList>
    </citation>
    <scope>NUCLEOTIDE SEQUENCE [LARGE SCALE GENOMIC DNA]</scope>
    <source>
        <strain evidence="2">CECT 7956</strain>
    </source>
</reference>
<evidence type="ECO:0000313" key="1">
    <source>
        <dbReference type="EMBL" id="MFC3811460.1"/>
    </source>
</evidence>
<evidence type="ECO:0000313" key="2">
    <source>
        <dbReference type="Proteomes" id="UP001595616"/>
    </source>
</evidence>
<dbReference type="RefSeq" id="WP_379838299.1">
    <property type="nucleotide sequence ID" value="NZ_JBHRYQ010000001.1"/>
</dbReference>
<gene>
    <name evidence="1" type="ORF">ACFOOI_12415</name>
</gene>